<dbReference type="PANTHER" id="PTHR32063:SF0">
    <property type="entry name" value="SWARMING MOTILITY PROTEIN SWRC"/>
    <property type="match status" value="1"/>
</dbReference>
<dbReference type="Gene3D" id="3.30.70.1320">
    <property type="entry name" value="Multidrug efflux transporter AcrB pore domain like"/>
    <property type="match status" value="1"/>
</dbReference>
<keyword evidence="3" id="KW-1185">Reference proteome</keyword>
<dbReference type="PRINTS" id="PR00702">
    <property type="entry name" value="ACRIFLAVINRP"/>
</dbReference>
<sequence length="1017" mass="110135">MINLTKFSLRRPVTVILCLITFAFFGLQALLGAKVELTPEMEMPMLIISTVYAGASPDDINELITMKEEDAISTLDSVDSVTSYSQENVSIVLVQYEYGTNMDTAYINLKKAVDGIQSDLPDDANTPSIMELDMNSQPVVSLAISGDVSGNLYTYVDNNIMPEFEKLSSVGEVSISGGQQSYVRIQLDPEKMAQYHLSMNTVAQLIGAADFTIPAGDVTVGKQKLDVSVGNDYDSTEELKNIVLPLADGDTIHLSDVAEVYDALEEASSIGRYNGHDVISVGIKKQQSSTAIDVSKQVLKQISKLQSEYPDLEFTIVNDSSEMITSSIKNVVQTMVMAIILSMIILFIFYGELRASVIVGTSIPVSVMIALICMNAMGFSMNVISLTSLVLGVGMMVDNSINVLDGCFRAKEEKPSFYEAAIEGTRTMIGSIIGGTATTCVVFIPLALLSGMSGQLFKQLGYTIVFSLIASLFSAVTIVPLCYLHWHPQAKETAPADRILKHFQAWYRKTMPNIIPKTKTVFATAIALLVLAFMMASRLGMDLMASADEGIVNMTIQVKPGLTIDAINDAVKGVEELVSGDEEVDHYLLTYGASGLSVGAGSDVTLTAYLKDDRKLSTDEVMDKWRYETAYYKDCTVSMESGSSTSSSSMSSGDQIEVDLQSVDYDALKLAADQLVEDLRQRDDVMQVHSSIENAAPVVKVKVDPVTAEAEGLTPASIGSVIYSNLSGVKASTIRINGEDVDVKVEYASDRYDTIDKLQGMMITTATGATLPLEDLAEISYQDSPQQIKRKDKQYQVAITMQPQADAKKTAKQAVNDYVRNDWNMPADVEMATNSMDEMMGEEIGALGGALGTGIFLVFIVMAIQFESPKYSLMVMATIPFAMIGSFGLLFLADSTISMTSMLGFLMLVGTVVNNGILYVDTANQMIGSGTPLDKALVEAGAIRVRPMIMTTLTTIISMIPNAFGFGKAGAMMQGMALVNVGGLTTSTILTLILLPTFYRFVYMAGRKWIDGEPMAD</sequence>
<feature type="transmembrane region" description="Helical" evidence="1">
    <location>
        <begin position="871"/>
        <end position="893"/>
    </location>
</feature>
<name>A0AAE3APQ7_9FIRM</name>
<dbReference type="GO" id="GO:0005886">
    <property type="term" value="C:plasma membrane"/>
    <property type="evidence" value="ECO:0007669"/>
    <property type="project" value="TreeGrafter"/>
</dbReference>
<reference evidence="2" key="1">
    <citation type="submission" date="2021-10" db="EMBL/GenBank/DDBJ databases">
        <title>Anaerobic single-cell dispensing facilitates the cultivation of human gut bacteria.</title>
        <authorList>
            <person name="Afrizal A."/>
        </authorList>
    </citation>
    <scope>NUCLEOTIDE SEQUENCE</scope>
    <source>
        <strain evidence="2">CLA-AA-H274</strain>
    </source>
</reference>
<evidence type="ECO:0000256" key="1">
    <source>
        <dbReference type="SAM" id="Phobius"/>
    </source>
</evidence>
<dbReference type="Pfam" id="PF00873">
    <property type="entry name" value="ACR_tran"/>
    <property type="match status" value="1"/>
</dbReference>
<proteinExistence type="predicted"/>
<dbReference type="InterPro" id="IPR001036">
    <property type="entry name" value="Acrflvin-R"/>
</dbReference>
<protein>
    <submittedName>
        <fullName evidence="2">Efflux RND transporter permease subunit</fullName>
    </submittedName>
</protein>
<dbReference type="GO" id="GO:0042910">
    <property type="term" value="F:xenobiotic transmembrane transporter activity"/>
    <property type="evidence" value="ECO:0007669"/>
    <property type="project" value="TreeGrafter"/>
</dbReference>
<feature type="transmembrane region" description="Helical" evidence="1">
    <location>
        <begin position="844"/>
        <end position="865"/>
    </location>
</feature>
<dbReference type="Gene3D" id="3.30.70.1430">
    <property type="entry name" value="Multidrug efflux transporter AcrB pore domain"/>
    <property type="match status" value="2"/>
</dbReference>
<dbReference type="SUPFAM" id="SSF82693">
    <property type="entry name" value="Multidrug efflux transporter AcrB pore domain, PN1, PN2, PC1 and PC2 subdomains"/>
    <property type="match status" value="3"/>
</dbReference>
<dbReference type="InterPro" id="IPR027463">
    <property type="entry name" value="AcrB_DN_DC_subdom"/>
</dbReference>
<evidence type="ECO:0000313" key="3">
    <source>
        <dbReference type="Proteomes" id="UP001198962"/>
    </source>
</evidence>
<feature type="transmembrane region" description="Helical" evidence="1">
    <location>
        <begin position="428"/>
        <end position="448"/>
    </location>
</feature>
<feature type="transmembrane region" description="Helical" evidence="1">
    <location>
        <begin position="947"/>
        <end position="966"/>
    </location>
</feature>
<feature type="transmembrane region" description="Helical" evidence="1">
    <location>
        <begin position="520"/>
        <end position="536"/>
    </location>
</feature>
<dbReference type="Gene3D" id="1.20.1640.10">
    <property type="entry name" value="Multidrug efflux transporter AcrB transmembrane domain"/>
    <property type="match status" value="2"/>
</dbReference>
<dbReference type="SUPFAM" id="SSF82866">
    <property type="entry name" value="Multidrug efflux transporter AcrB transmembrane domain"/>
    <property type="match status" value="2"/>
</dbReference>
<organism evidence="2 3">
    <name type="scientific">Brotaphodocola catenula</name>
    <dbReference type="NCBI Taxonomy" id="2885361"/>
    <lineage>
        <taxon>Bacteria</taxon>
        <taxon>Bacillati</taxon>
        <taxon>Bacillota</taxon>
        <taxon>Clostridia</taxon>
        <taxon>Lachnospirales</taxon>
        <taxon>Lachnospiraceae</taxon>
        <taxon>Brotaphodocola</taxon>
    </lineage>
</organism>
<feature type="transmembrane region" description="Helical" evidence="1">
    <location>
        <begin position="460"/>
        <end position="486"/>
    </location>
</feature>
<keyword evidence="1" id="KW-1133">Transmembrane helix</keyword>
<evidence type="ECO:0000313" key="2">
    <source>
        <dbReference type="EMBL" id="MCC2165583.1"/>
    </source>
</evidence>
<keyword evidence="1" id="KW-0472">Membrane</keyword>
<feature type="transmembrane region" description="Helical" evidence="1">
    <location>
        <begin position="357"/>
        <end position="379"/>
    </location>
</feature>
<dbReference type="PANTHER" id="PTHR32063">
    <property type="match status" value="1"/>
</dbReference>
<feature type="transmembrane region" description="Helical" evidence="1">
    <location>
        <begin position="905"/>
        <end position="927"/>
    </location>
</feature>
<accession>A0AAE3APQ7</accession>
<dbReference type="RefSeq" id="WP_308451851.1">
    <property type="nucleotide sequence ID" value="NZ_JAJEPU010000041.1"/>
</dbReference>
<dbReference type="Gene3D" id="3.30.2090.10">
    <property type="entry name" value="Multidrug efflux transporter AcrB TolC docking domain, DN and DC subdomains"/>
    <property type="match status" value="2"/>
</dbReference>
<gene>
    <name evidence="2" type="ORF">LKD32_11995</name>
</gene>
<dbReference type="EMBL" id="JAJEPU010000041">
    <property type="protein sequence ID" value="MCC2165583.1"/>
    <property type="molecule type" value="Genomic_DNA"/>
</dbReference>
<feature type="transmembrane region" description="Helical" evidence="1">
    <location>
        <begin position="331"/>
        <end position="350"/>
    </location>
</feature>
<comment type="caution">
    <text evidence="2">The sequence shown here is derived from an EMBL/GenBank/DDBJ whole genome shotgun (WGS) entry which is preliminary data.</text>
</comment>
<dbReference type="AlphaFoldDB" id="A0AAE3APQ7"/>
<dbReference type="Proteomes" id="UP001198962">
    <property type="component" value="Unassembled WGS sequence"/>
</dbReference>
<feature type="transmembrane region" description="Helical" evidence="1">
    <location>
        <begin position="978"/>
        <end position="999"/>
    </location>
</feature>
<dbReference type="Gene3D" id="3.30.70.1440">
    <property type="entry name" value="Multidrug efflux transporter AcrB pore domain"/>
    <property type="match status" value="1"/>
</dbReference>
<keyword evidence="1" id="KW-0812">Transmembrane</keyword>
<dbReference type="SUPFAM" id="SSF82714">
    <property type="entry name" value="Multidrug efflux transporter AcrB TolC docking domain, DN and DC subdomains"/>
    <property type="match status" value="2"/>
</dbReference>